<dbReference type="Pfam" id="PF13410">
    <property type="entry name" value="GST_C_2"/>
    <property type="match status" value="1"/>
</dbReference>
<organism evidence="4 6">
    <name type="scientific">Cupriavidus campinensis</name>
    <dbReference type="NCBI Taxonomy" id="151783"/>
    <lineage>
        <taxon>Bacteria</taxon>
        <taxon>Pseudomonadati</taxon>
        <taxon>Pseudomonadota</taxon>
        <taxon>Betaproteobacteria</taxon>
        <taxon>Burkholderiales</taxon>
        <taxon>Burkholderiaceae</taxon>
        <taxon>Cupriavidus</taxon>
    </lineage>
</organism>
<dbReference type="InterPro" id="IPR040079">
    <property type="entry name" value="Glutathione_S-Trfase"/>
</dbReference>
<reference evidence="3 5" key="1">
    <citation type="submission" date="2019-05" db="EMBL/GenBank/DDBJ databases">
        <title>Whole genome sequence analysis of Cupriavidus campinensis S14E4C strain.</title>
        <authorList>
            <person name="Abbaszade G."/>
            <person name="Szabo A."/>
            <person name="Toumi M."/>
            <person name="Toth E."/>
        </authorList>
    </citation>
    <scope>NUCLEOTIDE SEQUENCE [LARGE SCALE GENOMIC DNA]</scope>
    <source>
        <strain evidence="3 5">S14E4C</strain>
    </source>
</reference>
<dbReference type="InterPro" id="IPR050983">
    <property type="entry name" value="GST_Omega/HSP26"/>
</dbReference>
<evidence type="ECO:0000313" key="3">
    <source>
        <dbReference type="EMBL" id="TSP10413.1"/>
    </source>
</evidence>
<reference evidence="4" key="2">
    <citation type="journal article" date="2022" name="Microbiol. Resour. Announc.">
        <title>Genome Sequence of Cupriavidus campinensis Strain G5, a Member of a Bacterial Consortium Capable of Polyethylene Degradation.</title>
        <authorList>
            <person name="Schneider B."/>
            <person name="Pfeiffer F."/>
            <person name="Dyall-Smith M."/>
            <person name="Kunte H.J."/>
        </authorList>
    </citation>
    <scope>NUCLEOTIDE SEQUENCE</scope>
    <source>
        <strain evidence="4">G5</strain>
    </source>
</reference>
<dbReference type="RefSeq" id="WP_144201449.1">
    <property type="nucleotide sequence ID" value="NZ_CAJPVH010000043.1"/>
</dbReference>
<dbReference type="InterPro" id="IPR004045">
    <property type="entry name" value="Glutathione_S-Trfase_N"/>
</dbReference>
<dbReference type="SUPFAM" id="SSF52833">
    <property type="entry name" value="Thioredoxin-like"/>
    <property type="match status" value="1"/>
</dbReference>
<dbReference type="PROSITE" id="PS50405">
    <property type="entry name" value="GST_CTER"/>
    <property type="match status" value="1"/>
</dbReference>
<dbReference type="Proteomes" id="UP000318943">
    <property type="component" value="Unassembled WGS sequence"/>
</dbReference>
<keyword evidence="5" id="KW-1185">Reference proteome</keyword>
<evidence type="ECO:0000313" key="6">
    <source>
        <dbReference type="Proteomes" id="UP001056132"/>
    </source>
</evidence>
<dbReference type="Gene3D" id="3.40.30.10">
    <property type="entry name" value="Glutaredoxin"/>
    <property type="match status" value="1"/>
</dbReference>
<gene>
    <name evidence="3" type="ORF">FGG12_23265</name>
    <name evidence="4" type="ORF">M5D45_14150</name>
</gene>
<accession>A0AAE9HZH1</accession>
<dbReference type="SFLD" id="SFLDG00358">
    <property type="entry name" value="Main_(cytGST)"/>
    <property type="match status" value="1"/>
</dbReference>
<dbReference type="AlphaFoldDB" id="A0AAE9HZH1"/>
<feature type="domain" description="GST C-terminal" evidence="2">
    <location>
        <begin position="83"/>
        <end position="205"/>
    </location>
</feature>
<dbReference type="PANTHER" id="PTHR43968:SF6">
    <property type="entry name" value="GLUTATHIONE S-TRANSFERASE OMEGA"/>
    <property type="match status" value="1"/>
</dbReference>
<dbReference type="Gene3D" id="1.20.1050.10">
    <property type="match status" value="1"/>
</dbReference>
<dbReference type="EMBL" id="CP097330">
    <property type="protein sequence ID" value="URF03646.1"/>
    <property type="molecule type" value="Genomic_DNA"/>
</dbReference>
<dbReference type="Pfam" id="PF13409">
    <property type="entry name" value="GST_N_2"/>
    <property type="match status" value="1"/>
</dbReference>
<dbReference type="PROSITE" id="PS50404">
    <property type="entry name" value="GST_NTER"/>
    <property type="match status" value="1"/>
</dbReference>
<dbReference type="InterPro" id="IPR010987">
    <property type="entry name" value="Glutathione-S-Trfase_C-like"/>
</dbReference>
<dbReference type="KEGG" id="ccam:M5D45_14150"/>
<evidence type="ECO:0000259" key="2">
    <source>
        <dbReference type="PROSITE" id="PS50405"/>
    </source>
</evidence>
<dbReference type="CDD" id="cd03205">
    <property type="entry name" value="GST_C_6"/>
    <property type="match status" value="1"/>
</dbReference>
<protein>
    <submittedName>
        <fullName evidence="3 4">Glutathione S-transferase</fullName>
    </submittedName>
</protein>
<dbReference type="Proteomes" id="UP001056132">
    <property type="component" value="Chromosome 1"/>
</dbReference>
<name>A0AAE9HZH1_9BURK</name>
<dbReference type="EMBL" id="VCIZ01000016">
    <property type="protein sequence ID" value="TSP10413.1"/>
    <property type="molecule type" value="Genomic_DNA"/>
</dbReference>
<dbReference type="GO" id="GO:0005737">
    <property type="term" value="C:cytoplasm"/>
    <property type="evidence" value="ECO:0007669"/>
    <property type="project" value="TreeGrafter"/>
</dbReference>
<evidence type="ECO:0000259" key="1">
    <source>
        <dbReference type="PROSITE" id="PS50404"/>
    </source>
</evidence>
<sequence length="205" mass="22890">MKLYASHTSPYARKVRVVLAEKKVDYQMIEENVWSPETTIGQFNPLGKVPCLVMEDGGAVFDSRVIAEYADTLSPVGRLIPQGSRERLEVRCWEALADGLLDAALLVRLETTQREAGQRSESWVQRQRTKIDAALAAMASGLGERPWCTGIHFTLADVAVGCALAYLDFRFPNIGWREQYPNLVAFQEKIEKRQSFIDTALPSAG</sequence>
<dbReference type="SFLD" id="SFLDS00019">
    <property type="entry name" value="Glutathione_Transferase_(cytos"/>
    <property type="match status" value="1"/>
</dbReference>
<dbReference type="SUPFAM" id="SSF47616">
    <property type="entry name" value="GST C-terminal domain-like"/>
    <property type="match status" value="1"/>
</dbReference>
<dbReference type="PANTHER" id="PTHR43968">
    <property type="match status" value="1"/>
</dbReference>
<feature type="domain" description="GST N-terminal" evidence="1">
    <location>
        <begin position="1"/>
        <end position="78"/>
    </location>
</feature>
<dbReference type="InterPro" id="IPR036282">
    <property type="entry name" value="Glutathione-S-Trfase_C_sf"/>
</dbReference>
<reference evidence="4" key="3">
    <citation type="submission" date="2022-05" db="EMBL/GenBank/DDBJ databases">
        <authorList>
            <person name="Kunte H.-J."/>
        </authorList>
    </citation>
    <scope>NUCLEOTIDE SEQUENCE</scope>
    <source>
        <strain evidence="4">G5</strain>
    </source>
</reference>
<proteinExistence type="predicted"/>
<evidence type="ECO:0000313" key="5">
    <source>
        <dbReference type="Proteomes" id="UP000318943"/>
    </source>
</evidence>
<dbReference type="CDD" id="cd03049">
    <property type="entry name" value="GST_N_3"/>
    <property type="match status" value="1"/>
</dbReference>
<dbReference type="InterPro" id="IPR036249">
    <property type="entry name" value="Thioredoxin-like_sf"/>
</dbReference>
<evidence type="ECO:0000313" key="4">
    <source>
        <dbReference type="EMBL" id="URF03646.1"/>
    </source>
</evidence>